<evidence type="ECO:0000313" key="4">
    <source>
        <dbReference type="Proteomes" id="UP000030747"/>
    </source>
</evidence>
<feature type="region of interest" description="Disordered" evidence="2">
    <location>
        <begin position="111"/>
        <end position="134"/>
    </location>
</feature>
<dbReference type="VEuPathDB" id="ToxoDB:ETH_00004130"/>
<proteinExistence type="predicted"/>
<gene>
    <name evidence="3" type="ORF">ETH_00004130</name>
</gene>
<evidence type="ECO:0000256" key="1">
    <source>
        <dbReference type="ARBA" id="ARBA00023054"/>
    </source>
</evidence>
<dbReference type="RefSeq" id="XP_013232858.1">
    <property type="nucleotide sequence ID" value="XM_013377404.1"/>
</dbReference>
<accession>U6KYV0</accession>
<feature type="region of interest" description="Disordered" evidence="2">
    <location>
        <begin position="752"/>
        <end position="788"/>
    </location>
</feature>
<feature type="compositionally biased region" description="Basic and acidic residues" evidence="2">
    <location>
        <begin position="619"/>
        <end position="636"/>
    </location>
</feature>
<dbReference type="PANTHER" id="PTHR21549:SF1">
    <property type="entry name" value="COILED-COIL DOMAIN-CONTAINING PROTEIN 148"/>
    <property type="match status" value="1"/>
</dbReference>
<feature type="region of interest" description="Disordered" evidence="2">
    <location>
        <begin position="321"/>
        <end position="356"/>
    </location>
</feature>
<reference evidence="3" key="2">
    <citation type="submission" date="2013-10" db="EMBL/GenBank/DDBJ databases">
        <authorList>
            <person name="Aslett M."/>
        </authorList>
    </citation>
    <scope>NUCLEOTIDE SEQUENCE [LARGE SCALE GENOMIC DNA]</scope>
    <source>
        <strain evidence="3">Houghton</strain>
    </source>
</reference>
<feature type="region of interest" description="Disordered" evidence="2">
    <location>
        <begin position="183"/>
        <end position="208"/>
    </location>
</feature>
<dbReference type="PANTHER" id="PTHR21549">
    <property type="entry name" value="MUTATED IN BLADDER CANCER 1"/>
    <property type="match status" value="1"/>
</dbReference>
<dbReference type="VEuPathDB" id="ToxoDB:ETH2_0621600"/>
<reference evidence="3" key="1">
    <citation type="submission" date="2013-10" db="EMBL/GenBank/DDBJ databases">
        <title>Genomic analysis of the causative agents of coccidiosis in chickens.</title>
        <authorList>
            <person name="Reid A.J."/>
            <person name="Blake D."/>
            <person name="Billington K."/>
            <person name="Browne H."/>
            <person name="Dunn M."/>
            <person name="Hung S."/>
            <person name="Kawahara F."/>
            <person name="Miranda-Saavedra D."/>
            <person name="Mourier T."/>
            <person name="Nagra H."/>
            <person name="Otto T.D."/>
            <person name="Rawlings N."/>
            <person name="Sanchez A."/>
            <person name="Sanders M."/>
            <person name="Subramaniam C."/>
            <person name="Tay Y."/>
            <person name="Dear P."/>
            <person name="Doerig C."/>
            <person name="Gruber A."/>
            <person name="Parkinson J."/>
            <person name="Shirley M."/>
            <person name="Wan K.L."/>
            <person name="Berriman M."/>
            <person name="Tomley F."/>
            <person name="Pain A."/>
        </authorList>
    </citation>
    <scope>NUCLEOTIDE SEQUENCE [LARGE SCALE GENOMIC DNA]</scope>
    <source>
        <strain evidence="3">Houghton</strain>
    </source>
</reference>
<keyword evidence="1" id="KW-0175">Coiled coil</keyword>
<evidence type="ECO:0000313" key="3">
    <source>
        <dbReference type="EMBL" id="CDJ42108.1"/>
    </source>
</evidence>
<sequence length="847" mass="94560">MRALLERQQQKHRAAAAVGDFLMRRSQQQQQQQQSLALRWQWSETNSKLRRQEQALTFSLQQVLSSEALQAVNCIADDVEEYTSTAKQIGTEGATATHDSTNAAAFDMVTPGDLQSSNVKSRADATGGSATSKTLAGGRPFGRFAATLHRMSFVLHSLKQLNLAARSNCASIKDTLAAAGAANSSAREGSLTESETEKELSPQTEPTQEDHQQLLLMAGCIFQSVAAALKEEAISLERRWKAAATEAAAATSTLRELQLPRQTCVAPLGLQRQQQQQKGDPQSLTDTEDAIFRGEAPAVRVAAAADELEFASRRSSAIRAMNKKEPAVADSSHEETTALPKSSSTATARQRQAPADAPWQQLLEEYGLRLLQLEQKHAQELKECQRQILLYKKALYKAASGIVHTSMMQQQQHNRKSKLDSWLGEFILTEAKVKSQYGSCDKFSLQNPAGAEGRSPKLIQSEEKDIGFDAKGVCTDDWHTAAESTAAPEEGSGGCATGAITSTAEREAVAEVLFTVRWLSSVALAERDSNEAQLACLCNRLQLAFPTAAEKDLRAILNAQQQLSLANQRQVTCMRVWTSARQQELSQVIQGLKVLTSRCRDTIERNRVAQNLRERSLKLSKQLEQHKKRKEEERSRLTAAEKAAKEAEVARQLKNAIRERSRREKDKICIEEFRQRKLLESKQLQEREAEKEQAALAAETSQMKLLKAARVVRRQEQHRLRTLVIQLERQEQKLQEELMRQRLFAVADKLKPAAEKDPSRLHQPTASSQSYTQCGQQQRQQRDQQMQQRLASFGVNATYSSDALMKDLRFRFSTELAECHLANSKPAQDLLMKMSRSEEPKDKPLSF</sequence>
<feature type="compositionally biased region" description="Low complexity" evidence="2">
    <location>
        <begin position="183"/>
        <end position="193"/>
    </location>
</feature>
<keyword evidence="4" id="KW-1185">Reference proteome</keyword>
<feature type="compositionally biased region" description="Low complexity" evidence="2">
    <location>
        <begin position="767"/>
        <end position="788"/>
    </location>
</feature>
<name>U6KYV0_EIMTE</name>
<feature type="compositionally biased region" description="Basic and acidic residues" evidence="2">
    <location>
        <begin position="322"/>
        <end position="336"/>
    </location>
</feature>
<dbReference type="GeneID" id="25250034"/>
<feature type="compositionally biased region" description="Basic and acidic residues" evidence="2">
    <location>
        <begin position="835"/>
        <end position="847"/>
    </location>
</feature>
<evidence type="ECO:0000256" key="2">
    <source>
        <dbReference type="SAM" id="MobiDB-lite"/>
    </source>
</evidence>
<feature type="region of interest" description="Disordered" evidence="2">
    <location>
        <begin position="825"/>
        <end position="847"/>
    </location>
</feature>
<dbReference type="Proteomes" id="UP000030747">
    <property type="component" value="Unassembled WGS sequence"/>
</dbReference>
<dbReference type="AlphaFoldDB" id="U6KYV0"/>
<feature type="compositionally biased region" description="Polar residues" evidence="2">
    <location>
        <begin position="339"/>
        <end position="350"/>
    </location>
</feature>
<dbReference type="EMBL" id="HG675689">
    <property type="protein sequence ID" value="CDJ42108.1"/>
    <property type="molecule type" value="Genomic_DNA"/>
</dbReference>
<protein>
    <submittedName>
        <fullName evidence="3">Uncharacterized protein</fullName>
    </submittedName>
</protein>
<feature type="region of interest" description="Disordered" evidence="2">
    <location>
        <begin position="619"/>
        <end position="640"/>
    </location>
</feature>
<dbReference type="OrthoDB" id="448087at2759"/>
<organism evidence="3 4">
    <name type="scientific">Eimeria tenella</name>
    <name type="common">Coccidian parasite</name>
    <dbReference type="NCBI Taxonomy" id="5802"/>
    <lineage>
        <taxon>Eukaryota</taxon>
        <taxon>Sar</taxon>
        <taxon>Alveolata</taxon>
        <taxon>Apicomplexa</taxon>
        <taxon>Conoidasida</taxon>
        <taxon>Coccidia</taxon>
        <taxon>Eucoccidiorida</taxon>
        <taxon>Eimeriorina</taxon>
        <taxon>Eimeriidae</taxon>
        <taxon>Eimeria</taxon>
    </lineage>
</organism>
<dbReference type="InterPro" id="IPR039902">
    <property type="entry name" value="CCDC148/CCDC112"/>
</dbReference>